<dbReference type="EMBL" id="FNXT01000792">
    <property type="protein sequence ID" value="SZX67399.1"/>
    <property type="molecule type" value="Genomic_DNA"/>
</dbReference>
<keyword evidence="1" id="KW-0812">Transmembrane</keyword>
<reference evidence="2 3" key="1">
    <citation type="submission" date="2016-10" db="EMBL/GenBank/DDBJ databases">
        <authorList>
            <person name="Cai Z."/>
        </authorList>
    </citation>
    <scope>NUCLEOTIDE SEQUENCE [LARGE SCALE GENOMIC DNA]</scope>
</reference>
<gene>
    <name evidence="2" type="ORF">BQ4739_LOCUS7798</name>
</gene>
<feature type="transmembrane region" description="Helical" evidence="1">
    <location>
        <begin position="89"/>
        <end position="110"/>
    </location>
</feature>
<dbReference type="PANTHER" id="PTHR33802">
    <property type="entry name" value="SI:CH211-161H7.5-RELATED"/>
    <property type="match status" value="1"/>
</dbReference>
<feature type="transmembrane region" description="Helical" evidence="1">
    <location>
        <begin position="168"/>
        <end position="194"/>
    </location>
</feature>
<feature type="transmembrane region" description="Helical" evidence="1">
    <location>
        <begin position="206"/>
        <end position="224"/>
    </location>
</feature>
<name>A0A383VRC9_TETOB</name>
<keyword evidence="1" id="KW-1133">Transmembrane helix</keyword>
<evidence type="ECO:0008006" key="4">
    <source>
        <dbReference type="Google" id="ProtNLM"/>
    </source>
</evidence>
<feature type="transmembrane region" description="Helical" evidence="1">
    <location>
        <begin position="251"/>
        <end position="271"/>
    </location>
</feature>
<keyword evidence="3" id="KW-1185">Reference proteome</keyword>
<evidence type="ECO:0000313" key="3">
    <source>
        <dbReference type="Proteomes" id="UP000256970"/>
    </source>
</evidence>
<evidence type="ECO:0000256" key="1">
    <source>
        <dbReference type="SAM" id="Phobius"/>
    </source>
</evidence>
<proteinExistence type="predicted"/>
<keyword evidence="1" id="KW-0472">Membrane</keyword>
<feature type="transmembrane region" description="Helical" evidence="1">
    <location>
        <begin position="56"/>
        <end position="77"/>
    </location>
</feature>
<sequence length="321" mass="33739">MQPSTVAMPSMVLRVSNVVSYFLFILINTLANKGYFGPTNADVSKQYRTPLTPAGWAFSIWGVIFALQGAAAIYAALPMGYRSPAKRAAVNTIGYGWQLTWLFECLWLVLFPRQTLPVFIVCAFLLFAGLASIATTCARVYRVNGSMAAVRGTAPVAQETPSSKAVLYALYFLPTSINTAWLSVASCLGMTVLAASQDTGLATQNVLAALLAALVSGIGVYILLQHGDLAYAATLIWALSAVLDAQRGELVRMLAVLAIVVLGLVSGLTVYRRWKLRQRQLEASSVEAASAGLQESLLAPGAAVGGAGGVGGVVPSGVTTS</sequence>
<organism evidence="2 3">
    <name type="scientific">Tetradesmus obliquus</name>
    <name type="common">Green alga</name>
    <name type="synonym">Acutodesmus obliquus</name>
    <dbReference type="NCBI Taxonomy" id="3088"/>
    <lineage>
        <taxon>Eukaryota</taxon>
        <taxon>Viridiplantae</taxon>
        <taxon>Chlorophyta</taxon>
        <taxon>core chlorophytes</taxon>
        <taxon>Chlorophyceae</taxon>
        <taxon>CS clade</taxon>
        <taxon>Sphaeropleales</taxon>
        <taxon>Scenedesmaceae</taxon>
        <taxon>Tetradesmus</taxon>
    </lineage>
</organism>
<feature type="transmembrane region" description="Helical" evidence="1">
    <location>
        <begin position="229"/>
        <end position="245"/>
    </location>
</feature>
<evidence type="ECO:0000313" key="2">
    <source>
        <dbReference type="EMBL" id="SZX67399.1"/>
    </source>
</evidence>
<dbReference type="AlphaFoldDB" id="A0A383VRC9"/>
<accession>A0A383VRC9</accession>
<dbReference type="PANTHER" id="PTHR33802:SF1">
    <property type="entry name" value="XK-RELATED PROTEIN"/>
    <property type="match status" value="1"/>
</dbReference>
<dbReference type="Proteomes" id="UP000256970">
    <property type="component" value="Unassembled WGS sequence"/>
</dbReference>
<protein>
    <recommendedName>
        <fullName evidence="4">Tryptophan-rich sensory protein</fullName>
    </recommendedName>
</protein>
<feature type="transmembrane region" description="Helical" evidence="1">
    <location>
        <begin position="116"/>
        <end position="141"/>
    </location>
</feature>
<feature type="transmembrane region" description="Helical" evidence="1">
    <location>
        <begin position="12"/>
        <end position="36"/>
    </location>
</feature>